<keyword evidence="1" id="KW-0812">Transmembrane</keyword>
<feature type="transmembrane region" description="Helical" evidence="1">
    <location>
        <begin position="491"/>
        <end position="509"/>
    </location>
</feature>
<feature type="transmembrane region" description="Helical" evidence="1">
    <location>
        <begin position="312"/>
        <end position="330"/>
    </location>
</feature>
<comment type="caution">
    <text evidence="2">The sequence shown here is derived from an EMBL/GenBank/DDBJ whole genome shotgun (WGS) entry which is preliminary data.</text>
</comment>
<sequence length="689" mass="80856">MIKILLAVGIVIFCSAGYGLLAEKVLKLRPSGFTAPLGFVLLLCTLQFCYYPVQFFNGSVYWIYASSYLILGVLLVYSLLHIKKIFERYWHWNSLWILLSFLVFLIVFYQVFIDIGFSDSPMYLNYIAQNIDNQHINLFNLYSGKIGAEWDALYLFQGYYHFGTFLCHAINVPSTLFGIGGKIDNIVISTWGLGMIYSLISSMLIVNFAEGLKIKQKSIKSVLIAFTLFFSNFYYWRIAFAFYGNTYRTLLAAYLIYTAYCWLRDKEDQLKYVMMFVVGAGLACSSSYLFISFAILFSLAAYLFISHKDNAFVDMSIIVLPLAIYAVMMFSRNRDIPWVAPTLAVIFIGYYSLRFTGWMRKIISYIEDFFFKYGKIIFFVIIPVAMMLFSAYVNFFKPDYLYDYAYYFNNHQDYDMVKDYYFIYSHVFDNILNFIRWVGVILILCKARSEEQNFIKFLFIMMLILFLNPLATTAVAYLIASNVFYRTVEVLFNPFTEMLIIFVIFEWFAQRVWVKRGLMIILCCEIIIGHAASYYNSDWGLYTFHINGGRTVNPIYKISDEEIEAIHVLESLIQRDKDRYVGGHQPTIISHAEGVRTFLPNVYQIFTARDYYYIWNRVDWIFYDLARRHYDWEAPATEDYARSCTYLQDYQVDYLIIQYWENSEYDRATDACSTTEVTTSRFKVKSVSN</sequence>
<feature type="transmembrane region" description="Helical" evidence="1">
    <location>
        <begin position="421"/>
        <end position="445"/>
    </location>
</feature>
<feature type="transmembrane region" description="Helical" evidence="1">
    <location>
        <begin position="272"/>
        <end position="305"/>
    </location>
</feature>
<dbReference type="RefSeq" id="WP_154238873.1">
    <property type="nucleotide sequence ID" value="NZ_WKPI01000015.1"/>
</dbReference>
<name>A0A6N7S6W8_9FIRM</name>
<feature type="transmembrane region" description="Helical" evidence="1">
    <location>
        <begin position="33"/>
        <end position="53"/>
    </location>
</feature>
<dbReference type="AlphaFoldDB" id="A0A6N7S6W8"/>
<feature type="transmembrane region" description="Helical" evidence="1">
    <location>
        <begin position="373"/>
        <end position="393"/>
    </location>
</feature>
<keyword evidence="1" id="KW-1133">Transmembrane helix</keyword>
<keyword evidence="1" id="KW-0472">Membrane</keyword>
<dbReference type="EMBL" id="WKPJ01000013">
    <property type="protein sequence ID" value="MSA89623.1"/>
    <property type="molecule type" value="Genomic_DNA"/>
</dbReference>
<feature type="transmembrane region" description="Helical" evidence="1">
    <location>
        <begin position="457"/>
        <end position="479"/>
    </location>
</feature>
<organism evidence="2 4">
    <name type="scientific">Holdemania massiliensis</name>
    <dbReference type="NCBI Taxonomy" id="1468449"/>
    <lineage>
        <taxon>Bacteria</taxon>
        <taxon>Bacillati</taxon>
        <taxon>Bacillota</taxon>
        <taxon>Erysipelotrichia</taxon>
        <taxon>Erysipelotrichales</taxon>
        <taxon>Erysipelotrichaceae</taxon>
        <taxon>Holdemania</taxon>
    </lineage>
</organism>
<dbReference type="Proteomes" id="UP000480929">
    <property type="component" value="Unassembled WGS sequence"/>
</dbReference>
<gene>
    <name evidence="3" type="ORF">GKD88_09625</name>
    <name evidence="2" type="ORF">GKE08_09825</name>
</gene>
<dbReference type="OrthoDB" id="1639932at2"/>
<evidence type="ECO:0000313" key="2">
    <source>
        <dbReference type="EMBL" id="MSA89623.1"/>
    </source>
</evidence>
<evidence type="ECO:0008006" key="6">
    <source>
        <dbReference type="Google" id="ProtNLM"/>
    </source>
</evidence>
<feature type="transmembrane region" description="Helical" evidence="1">
    <location>
        <begin position="6"/>
        <end position="26"/>
    </location>
</feature>
<feature type="transmembrane region" description="Helical" evidence="1">
    <location>
        <begin position="221"/>
        <end position="243"/>
    </location>
</feature>
<feature type="transmembrane region" description="Helical" evidence="1">
    <location>
        <begin position="336"/>
        <end position="353"/>
    </location>
</feature>
<evidence type="ECO:0000313" key="3">
    <source>
        <dbReference type="EMBL" id="MSC33378.1"/>
    </source>
</evidence>
<feature type="transmembrane region" description="Helical" evidence="1">
    <location>
        <begin position="92"/>
        <end position="113"/>
    </location>
</feature>
<evidence type="ECO:0000313" key="4">
    <source>
        <dbReference type="Proteomes" id="UP000433575"/>
    </source>
</evidence>
<feature type="transmembrane region" description="Helical" evidence="1">
    <location>
        <begin position="186"/>
        <end position="209"/>
    </location>
</feature>
<evidence type="ECO:0000313" key="5">
    <source>
        <dbReference type="Proteomes" id="UP000480929"/>
    </source>
</evidence>
<keyword evidence="5" id="KW-1185">Reference proteome</keyword>
<proteinExistence type="predicted"/>
<protein>
    <recommendedName>
        <fullName evidence="6">Glycosyltransferase RgtA/B/C/D-like domain-containing protein</fullName>
    </recommendedName>
</protein>
<feature type="transmembrane region" description="Helical" evidence="1">
    <location>
        <begin position="59"/>
        <end position="80"/>
    </location>
</feature>
<evidence type="ECO:0000256" key="1">
    <source>
        <dbReference type="SAM" id="Phobius"/>
    </source>
</evidence>
<reference evidence="4 5" key="1">
    <citation type="journal article" date="2019" name="Nat. Med.">
        <title>A library of human gut bacterial isolates paired with longitudinal multiomics data enables mechanistic microbiome research.</title>
        <authorList>
            <person name="Poyet M."/>
            <person name="Groussin M."/>
            <person name="Gibbons S.M."/>
            <person name="Avila-Pacheco J."/>
            <person name="Jiang X."/>
            <person name="Kearney S.M."/>
            <person name="Perrotta A.R."/>
            <person name="Berdy B."/>
            <person name="Zhao S."/>
            <person name="Lieberman T.D."/>
            <person name="Swanson P.K."/>
            <person name="Smith M."/>
            <person name="Roesemann S."/>
            <person name="Alexander J.E."/>
            <person name="Rich S.A."/>
            <person name="Livny J."/>
            <person name="Vlamakis H."/>
            <person name="Clish C."/>
            <person name="Bullock K."/>
            <person name="Deik A."/>
            <person name="Scott J."/>
            <person name="Pierce K.A."/>
            <person name="Xavier R.J."/>
            <person name="Alm E.J."/>
        </authorList>
    </citation>
    <scope>NUCLEOTIDE SEQUENCE [LARGE SCALE GENOMIC DNA]</scope>
    <source>
        <strain evidence="2 4">BIOML-A4</strain>
        <strain evidence="3 5">BIOML-A5</strain>
    </source>
</reference>
<dbReference type="EMBL" id="WKPI01000015">
    <property type="protein sequence ID" value="MSC33378.1"/>
    <property type="molecule type" value="Genomic_DNA"/>
</dbReference>
<dbReference type="Proteomes" id="UP000433575">
    <property type="component" value="Unassembled WGS sequence"/>
</dbReference>
<accession>A0A6N7S6W8</accession>